<reference evidence="1 2" key="1">
    <citation type="journal article" date="2020" name="Cell">
        <title>Large-Scale Comparative Analyses of Tick Genomes Elucidate Their Genetic Diversity and Vector Capacities.</title>
        <authorList>
            <consortium name="Tick Genome and Microbiome Consortium (TIGMIC)"/>
            <person name="Jia N."/>
            <person name="Wang J."/>
            <person name="Shi W."/>
            <person name="Du L."/>
            <person name="Sun Y."/>
            <person name="Zhan W."/>
            <person name="Jiang J.F."/>
            <person name="Wang Q."/>
            <person name="Zhang B."/>
            <person name="Ji P."/>
            <person name="Bell-Sakyi L."/>
            <person name="Cui X.M."/>
            <person name="Yuan T.T."/>
            <person name="Jiang B.G."/>
            <person name="Yang W.F."/>
            <person name="Lam T.T."/>
            <person name="Chang Q.C."/>
            <person name="Ding S.J."/>
            <person name="Wang X.J."/>
            <person name="Zhu J.G."/>
            <person name="Ruan X.D."/>
            <person name="Zhao L."/>
            <person name="Wei J.T."/>
            <person name="Ye R.Z."/>
            <person name="Que T.C."/>
            <person name="Du C.H."/>
            <person name="Zhou Y.H."/>
            <person name="Cheng J.X."/>
            <person name="Dai P.F."/>
            <person name="Guo W.B."/>
            <person name="Han X.H."/>
            <person name="Huang E.J."/>
            <person name="Li L.F."/>
            <person name="Wei W."/>
            <person name="Gao Y.C."/>
            <person name="Liu J.Z."/>
            <person name="Shao H.Z."/>
            <person name="Wang X."/>
            <person name="Wang C.C."/>
            <person name="Yang T.C."/>
            <person name="Huo Q.B."/>
            <person name="Li W."/>
            <person name="Chen H.Y."/>
            <person name="Chen S.E."/>
            <person name="Zhou L.G."/>
            <person name="Ni X.B."/>
            <person name="Tian J.H."/>
            <person name="Sheng Y."/>
            <person name="Liu T."/>
            <person name="Pan Y.S."/>
            <person name="Xia L.Y."/>
            <person name="Li J."/>
            <person name="Zhao F."/>
            <person name="Cao W.C."/>
        </authorList>
    </citation>
    <scope>NUCLEOTIDE SEQUENCE [LARGE SCALE GENOMIC DNA]</scope>
    <source>
        <strain evidence="1">Iper-2018</strain>
    </source>
</reference>
<proteinExistence type="predicted"/>
<organism evidence="1 2">
    <name type="scientific">Ixodes persulcatus</name>
    <name type="common">Taiga tick</name>
    <dbReference type="NCBI Taxonomy" id="34615"/>
    <lineage>
        <taxon>Eukaryota</taxon>
        <taxon>Metazoa</taxon>
        <taxon>Ecdysozoa</taxon>
        <taxon>Arthropoda</taxon>
        <taxon>Chelicerata</taxon>
        <taxon>Arachnida</taxon>
        <taxon>Acari</taxon>
        <taxon>Parasitiformes</taxon>
        <taxon>Ixodida</taxon>
        <taxon>Ixodoidea</taxon>
        <taxon>Ixodidae</taxon>
        <taxon>Ixodinae</taxon>
        <taxon>Ixodes</taxon>
    </lineage>
</organism>
<protein>
    <submittedName>
        <fullName evidence="1">Uncharacterized protein</fullName>
    </submittedName>
</protein>
<sequence>MRSLFPDINEPLCLRQLERECLQRLFSARMYSRTQKEKLHSEQELKRACSMCCFFAMAGRRSSGFLYVSILDTFHVNRQDGSWPLMIMGALIYLSGLITGPLAHRFTARPVIIAGAIIASVGAMLCYFATTIGFLTVTLGVVHAIGSGMIFVVSPTFINEHFVKNKGLAMGINFTGVTMATFVFPKLLEYLTNKFGFRGCLLIFGAIILNALAFSLFLRRPGWVQTAALHSTEGSTLKSVDEAHELEGSNPVQKKQTGGTFRQALSVFTYPIFYVLMYSFVVYSFGFECYISLFVDFAVDRGVFVSSAVTMLSMSAIADVAGRLTLPMAADKGLLTNRSLITITFICFGVLFLVLPYIHSYGLLFAIAIALAYFVGTILVLFPVLLAEYLGLERVSMAYGMVIASAGFFSFAKPSVIVVRWYSLEKRFLFRPPAELTSSR</sequence>
<evidence type="ECO:0000313" key="2">
    <source>
        <dbReference type="Proteomes" id="UP000805193"/>
    </source>
</evidence>
<dbReference type="EMBL" id="JABSTQ010011051">
    <property type="protein sequence ID" value="KAG0415647.1"/>
    <property type="molecule type" value="Genomic_DNA"/>
</dbReference>
<comment type="caution">
    <text evidence="1">The sequence shown here is derived from an EMBL/GenBank/DDBJ whole genome shotgun (WGS) entry which is preliminary data.</text>
</comment>
<dbReference type="Proteomes" id="UP000805193">
    <property type="component" value="Unassembled WGS sequence"/>
</dbReference>
<evidence type="ECO:0000313" key="1">
    <source>
        <dbReference type="EMBL" id="KAG0415647.1"/>
    </source>
</evidence>
<gene>
    <name evidence="1" type="ORF">HPB47_007177</name>
</gene>
<keyword evidence="2" id="KW-1185">Reference proteome</keyword>
<name>A0AC60P8L9_IXOPE</name>
<accession>A0AC60P8L9</accession>